<dbReference type="Pfam" id="PF13411">
    <property type="entry name" value="MerR_1"/>
    <property type="match status" value="1"/>
</dbReference>
<keyword evidence="1" id="KW-0678">Repressor</keyword>
<proteinExistence type="predicted"/>
<dbReference type="RefSeq" id="WP_087463726.1">
    <property type="nucleotide sequence ID" value="NZ_CP021425.1"/>
</dbReference>
<evidence type="ECO:0000313" key="6">
    <source>
        <dbReference type="EMBL" id="ARU59012.1"/>
    </source>
</evidence>
<keyword evidence="4" id="KW-0804">Transcription</keyword>
<dbReference type="InterPro" id="IPR047057">
    <property type="entry name" value="MerR_fam"/>
</dbReference>
<gene>
    <name evidence="6" type="ORF">OLMES_5025</name>
</gene>
<evidence type="ECO:0000256" key="3">
    <source>
        <dbReference type="ARBA" id="ARBA00023125"/>
    </source>
</evidence>
<keyword evidence="2" id="KW-0805">Transcription regulation</keyword>
<evidence type="ECO:0000313" key="7">
    <source>
        <dbReference type="Proteomes" id="UP000196027"/>
    </source>
</evidence>
<accession>A0A1Y0IER5</accession>
<dbReference type="GO" id="GO:0003677">
    <property type="term" value="F:DNA binding"/>
    <property type="evidence" value="ECO:0007669"/>
    <property type="project" value="UniProtKB-KW"/>
</dbReference>
<evidence type="ECO:0000259" key="5">
    <source>
        <dbReference type="PROSITE" id="PS50937"/>
    </source>
</evidence>
<dbReference type="AlphaFoldDB" id="A0A1Y0IER5"/>
<evidence type="ECO:0000256" key="2">
    <source>
        <dbReference type="ARBA" id="ARBA00023015"/>
    </source>
</evidence>
<protein>
    <submittedName>
        <fullName evidence="6">MerR family transcriptional regulator</fullName>
    </submittedName>
</protein>
<keyword evidence="3" id="KW-0238">DNA-binding</keyword>
<dbReference type="SMART" id="SM00422">
    <property type="entry name" value="HTH_MERR"/>
    <property type="match status" value="1"/>
</dbReference>
<dbReference type="Gene3D" id="1.10.1660.10">
    <property type="match status" value="1"/>
</dbReference>
<sequence length="125" mass="14772">MLKSELIKRTGLKKDTIRHYEKIGLLNPVKLENGYFNYPESTLARIELIKHAKRLGMTLQEIASLIVPWENDEIEAEEKLEIFHYQLERVDRKIHELQNTRSYLRHKLAVLREAEELQGADVFES</sequence>
<dbReference type="InterPro" id="IPR009061">
    <property type="entry name" value="DNA-bd_dom_put_sf"/>
</dbReference>
<keyword evidence="7" id="KW-1185">Reference proteome</keyword>
<dbReference type="PANTHER" id="PTHR30204">
    <property type="entry name" value="REDOX-CYCLING DRUG-SENSING TRANSCRIPTIONAL ACTIVATOR SOXR"/>
    <property type="match status" value="1"/>
</dbReference>
<dbReference type="PROSITE" id="PS50937">
    <property type="entry name" value="HTH_MERR_2"/>
    <property type="match status" value="1"/>
</dbReference>
<name>A0A1Y0IER5_9GAMM</name>
<reference evidence="6 7" key="1">
    <citation type="submission" date="2017-05" db="EMBL/GenBank/DDBJ databases">
        <title>Genomic insights into alkan degradation activity of Oleiphilus messinensis.</title>
        <authorList>
            <person name="Kozyavkin S.A."/>
            <person name="Slesarev A.I."/>
            <person name="Golyshin P.N."/>
            <person name="Korzhenkov A."/>
            <person name="Golyshina O.N."/>
            <person name="Toshchakov S.V."/>
        </authorList>
    </citation>
    <scope>NUCLEOTIDE SEQUENCE [LARGE SCALE GENOMIC DNA]</scope>
    <source>
        <strain evidence="6 7">ME102</strain>
    </source>
</reference>
<dbReference type="EMBL" id="CP021425">
    <property type="protein sequence ID" value="ARU59012.1"/>
    <property type="molecule type" value="Genomic_DNA"/>
</dbReference>
<dbReference type="GO" id="GO:0003700">
    <property type="term" value="F:DNA-binding transcription factor activity"/>
    <property type="evidence" value="ECO:0007669"/>
    <property type="project" value="InterPro"/>
</dbReference>
<feature type="domain" description="HTH merR-type" evidence="5">
    <location>
        <begin position="1"/>
        <end position="68"/>
    </location>
</feature>
<evidence type="ECO:0000256" key="4">
    <source>
        <dbReference type="ARBA" id="ARBA00023163"/>
    </source>
</evidence>
<dbReference type="InterPro" id="IPR000551">
    <property type="entry name" value="MerR-type_HTH_dom"/>
</dbReference>
<evidence type="ECO:0000256" key="1">
    <source>
        <dbReference type="ARBA" id="ARBA00022491"/>
    </source>
</evidence>
<dbReference type="PRINTS" id="PR00040">
    <property type="entry name" value="HTHMERR"/>
</dbReference>
<dbReference type="PANTHER" id="PTHR30204:SF69">
    <property type="entry name" value="MERR-FAMILY TRANSCRIPTIONAL REGULATOR"/>
    <property type="match status" value="1"/>
</dbReference>
<dbReference type="SUPFAM" id="SSF46955">
    <property type="entry name" value="Putative DNA-binding domain"/>
    <property type="match status" value="1"/>
</dbReference>
<dbReference type="KEGG" id="ome:OLMES_5025"/>
<dbReference type="OrthoDB" id="9808480at2"/>
<dbReference type="Proteomes" id="UP000196027">
    <property type="component" value="Chromosome"/>
</dbReference>
<organism evidence="6 7">
    <name type="scientific">Oleiphilus messinensis</name>
    <dbReference type="NCBI Taxonomy" id="141451"/>
    <lineage>
        <taxon>Bacteria</taxon>
        <taxon>Pseudomonadati</taxon>
        <taxon>Pseudomonadota</taxon>
        <taxon>Gammaproteobacteria</taxon>
        <taxon>Oceanospirillales</taxon>
        <taxon>Oleiphilaceae</taxon>
        <taxon>Oleiphilus</taxon>
    </lineage>
</organism>